<proteinExistence type="predicted"/>
<dbReference type="RefSeq" id="XP_070857670.1">
    <property type="nucleotide sequence ID" value="XM_071003591.1"/>
</dbReference>
<feature type="region of interest" description="Disordered" evidence="4">
    <location>
        <begin position="1458"/>
        <end position="1479"/>
    </location>
</feature>
<keyword evidence="2" id="KW-0694">RNA-binding</keyword>
<dbReference type="EMBL" id="JABSNW010000006">
    <property type="protein sequence ID" value="KAL2886490.1"/>
    <property type="molecule type" value="Genomic_DNA"/>
</dbReference>
<feature type="compositionally biased region" description="Basic and acidic residues" evidence="4">
    <location>
        <begin position="1465"/>
        <end position="1479"/>
    </location>
</feature>
<organism evidence="6 7">
    <name type="scientific">Ceratocystis lukuohia</name>
    <dbReference type="NCBI Taxonomy" id="2019550"/>
    <lineage>
        <taxon>Eukaryota</taxon>
        <taxon>Fungi</taxon>
        <taxon>Dikarya</taxon>
        <taxon>Ascomycota</taxon>
        <taxon>Pezizomycotina</taxon>
        <taxon>Sordariomycetes</taxon>
        <taxon>Hypocreomycetidae</taxon>
        <taxon>Microascales</taxon>
        <taxon>Ceratocystidaceae</taxon>
        <taxon>Ceratocystis</taxon>
    </lineage>
</organism>
<dbReference type="PANTHER" id="PTHR11439">
    <property type="entry name" value="GAG-POL-RELATED RETROTRANSPOSON"/>
    <property type="match status" value="1"/>
</dbReference>
<protein>
    <submittedName>
        <fullName evidence="6">Retrovirus-related Pol polyprotein from transposon TNT 1-94</fullName>
    </submittedName>
</protein>
<dbReference type="CDD" id="cd09272">
    <property type="entry name" value="RNase_HI_RT_Ty1"/>
    <property type="match status" value="1"/>
</dbReference>
<evidence type="ECO:0000256" key="4">
    <source>
        <dbReference type="SAM" id="MobiDB-lite"/>
    </source>
</evidence>
<dbReference type="PROSITE" id="PS50994">
    <property type="entry name" value="INTEGRASE"/>
    <property type="match status" value="1"/>
</dbReference>
<feature type="domain" description="Integrase catalytic" evidence="5">
    <location>
        <begin position="329"/>
        <end position="491"/>
    </location>
</feature>
<dbReference type="InterPro" id="IPR036397">
    <property type="entry name" value="RNaseH_sf"/>
</dbReference>
<comment type="subcellular location">
    <subcellularLocation>
        <location evidence="1">Mitochondrion</location>
    </subcellularLocation>
</comment>
<dbReference type="PANTHER" id="PTHR11439:SF483">
    <property type="entry name" value="PEPTIDE SYNTHASE GLIP-LIKE, PUTATIVE (AFU_ORTHOLOGUE AFUA_3G12920)-RELATED"/>
    <property type="match status" value="1"/>
</dbReference>
<evidence type="ECO:0000259" key="5">
    <source>
        <dbReference type="PROSITE" id="PS50994"/>
    </source>
</evidence>
<reference evidence="6 7" key="1">
    <citation type="submission" date="2020-05" db="EMBL/GenBank/DDBJ databases">
        <title>Ceratocystis lukuohia genome.</title>
        <authorList>
            <person name="Harrington T.C."/>
            <person name="Kim K."/>
            <person name="Mayers C.G."/>
        </authorList>
    </citation>
    <scope>NUCLEOTIDE SEQUENCE [LARGE SCALE GENOMIC DNA]</scope>
    <source>
        <strain evidence="6 7">C4212</strain>
    </source>
</reference>
<dbReference type="InterPro" id="IPR012337">
    <property type="entry name" value="RNaseH-like_sf"/>
</dbReference>
<dbReference type="Pfam" id="PF07727">
    <property type="entry name" value="RVT_2"/>
    <property type="match status" value="1"/>
</dbReference>
<keyword evidence="7" id="KW-1185">Reference proteome</keyword>
<dbReference type="InterPro" id="IPR013103">
    <property type="entry name" value="RVT_2"/>
</dbReference>
<dbReference type="Proteomes" id="UP001610728">
    <property type="component" value="Unassembled WGS sequence"/>
</dbReference>
<dbReference type="GeneID" id="98119716"/>
<dbReference type="SUPFAM" id="SSF56672">
    <property type="entry name" value="DNA/RNA polymerases"/>
    <property type="match status" value="1"/>
</dbReference>
<name>A0ABR4MDZ5_9PEZI</name>
<dbReference type="InterPro" id="IPR001584">
    <property type="entry name" value="Integrase_cat-core"/>
</dbReference>
<comment type="caution">
    <text evidence="6">The sequence shown here is derived from an EMBL/GenBank/DDBJ whole genome shotgun (WGS) entry which is preliminary data.</text>
</comment>
<evidence type="ECO:0000256" key="3">
    <source>
        <dbReference type="ARBA" id="ARBA00023128"/>
    </source>
</evidence>
<dbReference type="InterPro" id="IPR043502">
    <property type="entry name" value="DNA/RNA_pol_sf"/>
</dbReference>
<evidence type="ECO:0000256" key="1">
    <source>
        <dbReference type="ARBA" id="ARBA00004173"/>
    </source>
</evidence>
<evidence type="ECO:0000313" key="6">
    <source>
        <dbReference type="EMBL" id="KAL2886490.1"/>
    </source>
</evidence>
<dbReference type="InterPro" id="IPR001878">
    <property type="entry name" value="Znf_CCHC"/>
</dbReference>
<sequence length="1479" mass="168811">MASNQNVATDNIDQENLGIILKTSKETMFLNFPKLNDLNWEKWSRGTIRNLKARRVTYLFKGLQEEEFVNAMELEKSEDDKMADIADAFGIIRAGLHEEDLGVVENSDNVTKCWTSLKERYNGSTHRRHFGILSNIKRDMEWQEDDTASKKWFNLRDKMEDIPGLESLTNDTTMGNFVIRIFIDLWISRAGTWNEVMMNIDDDIAMMPKSWKAGANKEPAKTRYGNKNQPRPTCQFCNKVGHTEDVCRNKASWDNRKINANMSFMDNQNKDGLYTIPCTETMEPNVKMISYEDAHVKFGHAGTKPDDFHCQTCVKGKITKTNGHSHTLTTQEPLDLIHMDISGNHPIGINKAQYYIIVVDDATKYKWAIPIQNRKDAPSVLNEWKKKIELKMEKTIKAVRTDNAAELKKLTLQWQSQYGSDAQFTIPGTSSQNGVAERAIRTVNDSIRTMLEDSQMPTKFWPYAAIHSAYMANRASISNSKSPFELFFSIAPNAMHIHRWGCKIIFHNAYNKNPAMEQRNKLEARGKEGILLLIDENVSGRYTCWDIEKRKPRVTESLKFFEDIAGGTILRSTKTNREAPTSENTTNTVQDTNQILVQEKEMNNYVPETAEEIHEEEEGPENQIHDNEPEMNHEANNVDHDMDMEIDDQETDTVTVEDTQLETQREDIDTNKTDEMIPEQELEITNEDTPDKVQERINRTLNDLYLKGILKRPYTQIQNDQEDDENATTKRIRTMVTKMAEREPGNYQEAINHPTHALEWKQAIDTELKTLREFNTWTSVPFEKGMKPVNTKFVFKIKPSRDNQPEKFKARLTTTRTFFAIVCELGLKCRKVDATNAFAQAKLEETVHIIPPPPLQEKGMVWRLNKALYGLKQASYTWRNKIVRRLSQLGLIPSTEDECIMADPNGGIMVLIYVDDIAIAGPDESKIRKFIEALSRTIDIKDMGELTSFLGMEVSRDKKNRKLWLTQTGYIQKMAEEFDMAACRARPISAPISSWETLEPRRPEEKGADKGLYQSLIGTLMYPSVMTRPDIAFATSSLSQHITDPAERHLEAAKRVARYLRDTASLGIEFDSSRRGGTNELLVGYSDADYANSKDRKSVSGMIYTLAGGPIQWKSQKQRSVATSTTEAEYVGFTPCAKEGIWIHRLKSAQTINLRDSTLVFGDNQAALKIANNLGASSKTKHIDVQYHAIKEWIREGKIKLEYVSTEKMLADGFTKPLNAQKFKTFRTLPPQIDVHPSTITKSRDWLSNVEIEVDLKDLRSSILDAKLPTIEEITYSEWAELFQDAIIISKTSALFDTAEWKEKTAQLVVAQKIWRQELARCAPLTIFEKDDTFSSILTAIHETSKQAEDMLVGRALHEIAATKVTSLKDLSNIVAYIRPRITMLNLQMGDSTIVFLRLHFHWQLLPLDSAPAKAVYDSKTPNELLKQLADRAAVIKTVPAQRQCNYCGKAGHKEKVCMKKKRDEKKEKVKQEGDSSED</sequence>
<accession>A0ABR4MDZ5</accession>
<dbReference type="Gene3D" id="3.30.420.10">
    <property type="entry name" value="Ribonuclease H-like superfamily/Ribonuclease H"/>
    <property type="match status" value="1"/>
</dbReference>
<dbReference type="SMART" id="SM00343">
    <property type="entry name" value="ZnF_C2HC"/>
    <property type="match status" value="2"/>
</dbReference>
<evidence type="ECO:0000256" key="2">
    <source>
        <dbReference type="ARBA" id="ARBA00022884"/>
    </source>
</evidence>
<evidence type="ECO:0000313" key="7">
    <source>
        <dbReference type="Proteomes" id="UP001610728"/>
    </source>
</evidence>
<dbReference type="SUPFAM" id="SSF53098">
    <property type="entry name" value="Ribonuclease H-like"/>
    <property type="match status" value="1"/>
</dbReference>
<gene>
    <name evidence="6" type="ORF">HOO65_060320</name>
</gene>
<keyword evidence="3" id="KW-0496">Mitochondrion</keyword>